<dbReference type="GO" id="GO:0003942">
    <property type="term" value="F:N-acetyl-gamma-glutamyl-phosphate reductase activity"/>
    <property type="evidence" value="ECO:0007669"/>
    <property type="project" value="InterPro"/>
</dbReference>
<dbReference type="PANTHER" id="PTHR32338:SF10">
    <property type="entry name" value="N-ACETYL-GAMMA-GLUTAMYL-PHOSPHATE REDUCTASE, CHLOROPLASTIC-RELATED"/>
    <property type="match status" value="1"/>
</dbReference>
<keyword evidence="5" id="KW-0560">Oxidoreductase</keyword>
<dbReference type="AlphaFoldDB" id="M9LML1"/>
<dbReference type="CDD" id="cd24149">
    <property type="entry name" value="AGPR_N_ARG5_6_like"/>
    <property type="match status" value="1"/>
</dbReference>
<evidence type="ECO:0000313" key="9">
    <source>
        <dbReference type="Proteomes" id="UP000011976"/>
    </source>
</evidence>
<dbReference type="EMBL" id="DF196773">
    <property type="protein sequence ID" value="GAC72831.1"/>
    <property type="molecule type" value="Genomic_DNA"/>
</dbReference>
<comment type="pathway">
    <text evidence="1">Amino-acid biosynthesis; L-arginine biosynthesis; N(2)-acetyl-L-ornithine from L-glutamate: step 3/4.</text>
</comment>
<feature type="domain" description="Semialdehyde dehydrogenase NAD-binding" evidence="7">
    <location>
        <begin position="29"/>
        <end position="161"/>
    </location>
</feature>
<dbReference type="Gene3D" id="3.40.50.720">
    <property type="entry name" value="NAD(P)-binding Rossmann-like Domain"/>
    <property type="match status" value="1"/>
</dbReference>
<keyword evidence="4" id="KW-0521">NADP</keyword>
<dbReference type="PANTHER" id="PTHR32338">
    <property type="entry name" value="N-ACETYL-GAMMA-GLUTAMYL-PHOSPHATE REDUCTASE, CHLOROPLASTIC-RELATED-RELATED"/>
    <property type="match status" value="1"/>
</dbReference>
<sequence length="507" mass="54821">RVMGVGRRGYATAVERSGPLPASTTDKKRVALIGARGYTGQSLIALLNNHPHIELSHVSSRELAGMPLAGYSKADVKYTNIGVEDLKKLERGEGPGAPPDAYVMALPNGVCKPFVEAVQAGGKDKPNGHGVIVDLSADYRFDEQWTYGLPVEIYGRKSVRGSKLVSNPGCYATNNQALIAPLLSVLDLARGPTVFGVSGYSGAGTKASETPTGERKTVPKITPEDLAGGIRAYALTDHIHEREAGYQLSKLGESEVNIAFIPHVAPWFQGILSTLSAPLKTKMTSKQVKELYREFFADEQLVKVQDQVPEIKDVALQHGVKIGGFQVNARGDRVVVVAAIDNLLKGAATQCLQVSVPYRRRKKSLSLTIEWLGRVLNVRTSTSPSDTTSTPASPHSSDHPRQCVLGVLLQSQIGFPSRASMLSSHRKHADVNRDRQKKRPKADTEAQVVSSEWRSMAAGAQWTPGYRMGGERIQESSNKRSVKNMQTARAGGAVQGSTVRDASWNPQ</sequence>
<dbReference type="CDD" id="cd23936">
    <property type="entry name" value="AGPR_C_ARG5_6_like"/>
    <property type="match status" value="1"/>
</dbReference>
<dbReference type="GO" id="GO:0051287">
    <property type="term" value="F:NAD binding"/>
    <property type="evidence" value="ECO:0007669"/>
    <property type="project" value="InterPro"/>
</dbReference>
<name>M9LML1_PSEA3</name>
<feature type="region of interest" description="Disordered" evidence="6">
    <location>
        <begin position="380"/>
        <end position="400"/>
    </location>
</feature>
<evidence type="ECO:0000256" key="5">
    <source>
        <dbReference type="ARBA" id="ARBA00023002"/>
    </source>
</evidence>
<dbReference type="InterPro" id="IPR000706">
    <property type="entry name" value="AGPR_type-1"/>
</dbReference>
<keyword evidence="2" id="KW-0055">Arginine biosynthesis</keyword>
<protein>
    <submittedName>
        <fullName evidence="8">N-acetyl-gamma-glutamyl-phosphate reductase</fullName>
    </submittedName>
</protein>
<feature type="region of interest" description="Disordered" evidence="6">
    <location>
        <begin position="463"/>
        <end position="507"/>
    </location>
</feature>
<evidence type="ECO:0000256" key="6">
    <source>
        <dbReference type="SAM" id="MobiDB-lite"/>
    </source>
</evidence>
<feature type="region of interest" description="Disordered" evidence="6">
    <location>
        <begin position="419"/>
        <end position="451"/>
    </location>
</feature>
<evidence type="ECO:0000313" key="8">
    <source>
        <dbReference type="EMBL" id="GAC72831.1"/>
    </source>
</evidence>
<feature type="compositionally biased region" description="Basic and acidic residues" evidence="6">
    <location>
        <begin position="469"/>
        <end position="478"/>
    </location>
</feature>
<evidence type="ECO:0000256" key="1">
    <source>
        <dbReference type="ARBA" id="ARBA00004862"/>
    </source>
</evidence>
<proteinExistence type="predicted"/>
<feature type="compositionally biased region" description="Low complexity" evidence="6">
    <location>
        <begin position="380"/>
        <end position="395"/>
    </location>
</feature>
<accession>M9LML1</accession>
<dbReference type="GO" id="GO:0070401">
    <property type="term" value="F:NADP+ binding"/>
    <property type="evidence" value="ECO:0007669"/>
    <property type="project" value="InterPro"/>
</dbReference>
<reference evidence="9" key="1">
    <citation type="journal article" date="2013" name="Genome Announc.">
        <title>Genome sequence of the basidiomycetous yeast Pseudozyma antarctica T-34, a producer of the glycolipid biosurfactants mannosylerythritol lipids.</title>
        <authorList>
            <person name="Morita T."/>
            <person name="Koike H."/>
            <person name="Koyama Y."/>
            <person name="Hagiwara H."/>
            <person name="Ito E."/>
            <person name="Fukuoka T."/>
            <person name="Imura T."/>
            <person name="Machida M."/>
            <person name="Kitamoto D."/>
        </authorList>
    </citation>
    <scope>NUCLEOTIDE SEQUENCE [LARGE SCALE GENOMIC DNA]</scope>
    <source>
        <strain evidence="9">T-34</strain>
    </source>
</reference>
<dbReference type="InterPro" id="IPR036291">
    <property type="entry name" value="NAD(P)-bd_dom_sf"/>
</dbReference>
<dbReference type="Proteomes" id="UP000011976">
    <property type="component" value="Unassembled WGS sequence"/>
</dbReference>
<feature type="compositionally biased region" description="Polar residues" evidence="6">
    <location>
        <begin position="495"/>
        <end position="507"/>
    </location>
</feature>
<dbReference type="GO" id="GO:0006526">
    <property type="term" value="P:L-arginine biosynthetic process"/>
    <property type="evidence" value="ECO:0007669"/>
    <property type="project" value="UniProtKB-UniPathway"/>
</dbReference>
<keyword evidence="3" id="KW-0028">Amino-acid biosynthesis</keyword>
<evidence type="ECO:0000256" key="2">
    <source>
        <dbReference type="ARBA" id="ARBA00022571"/>
    </source>
</evidence>
<dbReference type="Gene3D" id="3.30.360.10">
    <property type="entry name" value="Dihydrodipicolinate Reductase, domain 2"/>
    <property type="match status" value="1"/>
</dbReference>
<evidence type="ECO:0000256" key="3">
    <source>
        <dbReference type="ARBA" id="ARBA00022605"/>
    </source>
</evidence>
<dbReference type="InterPro" id="IPR058924">
    <property type="entry name" value="AGPR_dimerisation_dom"/>
</dbReference>
<dbReference type="SMART" id="SM00859">
    <property type="entry name" value="Semialdhyde_dh"/>
    <property type="match status" value="1"/>
</dbReference>
<dbReference type="Pfam" id="PF01118">
    <property type="entry name" value="Semialdhyde_dh"/>
    <property type="match status" value="1"/>
</dbReference>
<gene>
    <name evidence="8" type="ORF">PANT_7c00289</name>
</gene>
<dbReference type="UniPathway" id="UPA00068">
    <property type="reaction ID" value="UER00108"/>
</dbReference>
<dbReference type="InterPro" id="IPR050085">
    <property type="entry name" value="AGPR"/>
</dbReference>
<dbReference type="SUPFAM" id="SSF55347">
    <property type="entry name" value="Glyceraldehyde-3-phosphate dehydrogenase-like, C-terminal domain"/>
    <property type="match status" value="1"/>
</dbReference>
<dbReference type="Pfam" id="PF22698">
    <property type="entry name" value="Semialdhyde_dhC_1"/>
    <property type="match status" value="1"/>
</dbReference>
<evidence type="ECO:0000259" key="7">
    <source>
        <dbReference type="SMART" id="SM00859"/>
    </source>
</evidence>
<feature type="non-terminal residue" evidence="8">
    <location>
        <position position="1"/>
    </location>
</feature>
<evidence type="ECO:0000256" key="4">
    <source>
        <dbReference type="ARBA" id="ARBA00022857"/>
    </source>
</evidence>
<dbReference type="InterPro" id="IPR000534">
    <property type="entry name" value="Semialdehyde_DH_NAD-bd"/>
</dbReference>
<dbReference type="SUPFAM" id="SSF51735">
    <property type="entry name" value="NAD(P)-binding Rossmann-fold domains"/>
    <property type="match status" value="1"/>
</dbReference>
<organism evidence="8 9">
    <name type="scientific">Pseudozyma antarctica (strain T-34)</name>
    <name type="common">Yeast</name>
    <name type="synonym">Candida antarctica</name>
    <dbReference type="NCBI Taxonomy" id="1151754"/>
    <lineage>
        <taxon>Eukaryota</taxon>
        <taxon>Fungi</taxon>
        <taxon>Dikarya</taxon>
        <taxon>Basidiomycota</taxon>
        <taxon>Ustilaginomycotina</taxon>
        <taxon>Ustilaginomycetes</taxon>
        <taxon>Ustilaginales</taxon>
        <taxon>Ustilaginaceae</taxon>
        <taxon>Moesziomyces</taxon>
    </lineage>
</organism>
<dbReference type="NCBIfam" id="TIGR01850">
    <property type="entry name" value="argC"/>
    <property type="match status" value="1"/>
</dbReference>